<reference evidence="3 4" key="1">
    <citation type="submission" date="2016-11" db="EMBL/GenBank/DDBJ databases">
        <authorList>
            <person name="Jaros S."/>
            <person name="Januszkiewicz K."/>
            <person name="Wedrychowicz H."/>
        </authorList>
    </citation>
    <scope>NUCLEOTIDE SEQUENCE [LARGE SCALE GENOMIC DNA]</scope>
    <source>
        <strain evidence="3">NCIMB 2154T</strain>
    </source>
</reference>
<keyword evidence="4" id="KW-1185">Reference proteome</keyword>
<evidence type="ECO:0000313" key="3">
    <source>
        <dbReference type="EMBL" id="SFZ83331.1"/>
    </source>
</evidence>
<feature type="transmembrane region" description="Helical" evidence="1">
    <location>
        <begin position="91"/>
        <end position="109"/>
    </location>
</feature>
<dbReference type="EMBL" id="LT634361">
    <property type="protein sequence ID" value="SFZ83331.1"/>
    <property type="molecule type" value="Genomic_DNA"/>
</dbReference>
<feature type="transmembrane region" description="Helical" evidence="1">
    <location>
        <begin position="736"/>
        <end position="756"/>
    </location>
</feature>
<dbReference type="GeneID" id="47723495"/>
<dbReference type="Pfam" id="PF05729">
    <property type="entry name" value="NACHT"/>
    <property type="match status" value="1"/>
</dbReference>
<dbReference type="Proteomes" id="UP000231564">
    <property type="component" value="Chromosome MARIT"/>
</dbReference>
<dbReference type="PROSITE" id="PS50837">
    <property type="entry name" value="NACHT"/>
    <property type="match status" value="1"/>
</dbReference>
<dbReference type="KEGG" id="tmar:MARIT_2013"/>
<dbReference type="InterPro" id="IPR027417">
    <property type="entry name" value="P-loop_NTPase"/>
</dbReference>
<evidence type="ECO:0000259" key="2">
    <source>
        <dbReference type="PROSITE" id="PS50837"/>
    </source>
</evidence>
<keyword evidence="1" id="KW-0472">Membrane</keyword>
<dbReference type="Gene3D" id="3.40.50.300">
    <property type="entry name" value="P-loop containing nucleotide triphosphate hydrolases"/>
    <property type="match status" value="1"/>
</dbReference>
<proteinExistence type="predicted"/>
<name>A0A2H1EAW7_9FLAO</name>
<keyword evidence="1" id="KW-1133">Transmembrane helix</keyword>
<feature type="transmembrane region" description="Helical" evidence="1">
    <location>
        <begin position="6"/>
        <end position="27"/>
    </location>
</feature>
<protein>
    <recommendedName>
        <fullName evidence="2">NACHT domain-containing protein</fullName>
    </recommendedName>
</protein>
<dbReference type="STRING" id="1349785.GCA_000509405_01456"/>
<dbReference type="RefSeq" id="WP_100211395.1">
    <property type="nucleotide sequence ID" value="NZ_CP138495.1"/>
</dbReference>
<dbReference type="OrthoDB" id="1488560at2"/>
<dbReference type="SUPFAM" id="SSF52540">
    <property type="entry name" value="P-loop containing nucleoside triphosphate hydrolases"/>
    <property type="match status" value="1"/>
</dbReference>
<evidence type="ECO:0000256" key="1">
    <source>
        <dbReference type="SAM" id="Phobius"/>
    </source>
</evidence>
<dbReference type="AlphaFoldDB" id="A0A2H1EAW7"/>
<feature type="transmembrane region" description="Helical" evidence="1">
    <location>
        <begin position="762"/>
        <end position="787"/>
    </location>
</feature>
<keyword evidence="1" id="KW-0812">Transmembrane</keyword>
<feature type="domain" description="NACHT" evidence="2">
    <location>
        <begin position="330"/>
        <end position="420"/>
    </location>
</feature>
<gene>
    <name evidence="3" type="ORF">MARIT_2013</name>
</gene>
<evidence type="ECO:0000313" key="4">
    <source>
        <dbReference type="Proteomes" id="UP000231564"/>
    </source>
</evidence>
<feature type="transmembrane region" description="Helical" evidence="1">
    <location>
        <begin position="39"/>
        <end position="59"/>
    </location>
</feature>
<accession>A0A2H1EAW7</accession>
<dbReference type="Gene3D" id="2.160.20.80">
    <property type="entry name" value="E3 ubiquitin-protein ligase SopA"/>
    <property type="match status" value="1"/>
</dbReference>
<dbReference type="SUPFAM" id="SSF141571">
    <property type="entry name" value="Pentapeptide repeat-like"/>
    <property type="match status" value="1"/>
</dbReference>
<organism evidence="3 4">
    <name type="scientific">Tenacibaculum maritimum NCIMB 2154</name>
    <dbReference type="NCBI Taxonomy" id="1349785"/>
    <lineage>
        <taxon>Bacteria</taxon>
        <taxon>Pseudomonadati</taxon>
        <taxon>Bacteroidota</taxon>
        <taxon>Flavobacteriia</taxon>
        <taxon>Flavobacteriales</taxon>
        <taxon>Flavobacteriaceae</taxon>
        <taxon>Tenacibaculum</taxon>
    </lineage>
</organism>
<dbReference type="InterPro" id="IPR007111">
    <property type="entry name" value="NACHT_NTPase"/>
</dbReference>
<sequence>MMLIFSLLFFLLLAFLLIRLFIIWYFKTIKNRYRLESNYLFKYAIGILFTAFCIINSQITPHIINWIIGNINQQFRTNYTLLSVQLNTPTIITYGIFCLAVIILLHMAFKTRKQKAFQNFFAGKEEPKSEKKELLFPKDHFYESPIFYERIKRYIELKYKKQKLFLNVSTKDQLLYGSYSEGFRHYFIIIKYVENNTDTVISEVTQQRALQEMKRLKTVLKHNKSNITYLYDYFYIINKGSFAPSAIPGFYTKTEDAILNELIDFNSYLNSLIFKYNNNKIFSAIAKDSEKKTLSETFIMPSYSLDNNSQPTLTLEEYVTDWLEKSPTSKHLALLGDYGMGKTSFLTYYASNLAKDILSKKRILRFPVCISLNNTSPRHGGIKKTISAFVAENLGVDYELFEILIHKGKILFLLDGFDEMGFVGTHDDRFKQINEIWKLAFKKNKILLAGRASYFPSKFELEQTLNIIKESDHIIQTQPYCSSIRLKLLDETKIKSYIAKYYKVERTAEFFAWLENSPSILELCKRPSLMHIIREMLPNLYRRNATEIENPGNAIEKYIDYWINRQESKNIQSAFSNNSQKRTFIKSFFKHIAAQIFISKQFKIRPDFIKEELQQWVEKYAIKNLSKKYQKEGFENEILTGYFIELENDYFKFVHKSFFEFFVAEEIINAIKTNKFKSRILFEDWSNPIVNFIYDSIPNNLKLNKNIPALLLLMQNGWRSKVKNFMARVFLKNGEFIIGLTILFIIIAAVFFYFTWVPLSIMALLFLFIPFLLGLIITISILQYALIQFFKVNKNTKFIIKAFKVAFIKKQFEVQNNLDVVLPLLKQRSSPHIPLENITFTSQLFKNCNFYRLRNVKFYRCKFNIPILTSCHLHQVDFADSKMDPIIFLKCRFTNVNFSNLKLILSESRAHLPHKLTPHKNTTPLMYFKDCKFDNTTLHNLKKFMKNNNLPMEANGISGCSNFKKSIRATFDIKKIDPSTLPKVNFFKELV</sequence>